<gene>
    <name evidence="2" type="ORF">JOF53_007315</name>
</gene>
<reference evidence="2 3" key="1">
    <citation type="submission" date="2021-03" db="EMBL/GenBank/DDBJ databases">
        <title>Sequencing the genomes of 1000 actinobacteria strains.</title>
        <authorList>
            <person name="Klenk H.-P."/>
        </authorList>
    </citation>
    <scope>NUCLEOTIDE SEQUENCE [LARGE SCALE GENOMIC DNA]</scope>
    <source>
        <strain evidence="2 3">DSM 44580</strain>
    </source>
</reference>
<evidence type="ECO:0000259" key="1">
    <source>
        <dbReference type="PROSITE" id="PS50011"/>
    </source>
</evidence>
<dbReference type="Proteomes" id="UP001519363">
    <property type="component" value="Unassembled WGS sequence"/>
</dbReference>
<evidence type="ECO:0000313" key="2">
    <source>
        <dbReference type="EMBL" id="MBP2478443.1"/>
    </source>
</evidence>
<keyword evidence="3" id="KW-1185">Reference proteome</keyword>
<evidence type="ECO:0000313" key="3">
    <source>
        <dbReference type="Proteomes" id="UP001519363"/>
    </source>
</evidence>
<dbReference type="InterPro" id="IPR011009">
    <property type="entry name" value="Kinase-like_dom_sf"/>
</dbReference>
<organism evidence="2 3">
    <name type="scientific">Crossiella equi</name>
    <dbReference type="NCBI Taxonomy" id="130796"/>
    <lineage>
        <taxon>Bacteria</taxon>
        <taxon>Bacillati</taxon>
        <taxon>Actinomycetota</taxon>
        <taxon>Actinomycetes</taxon>
        <taxon>Pseudonocardiales</taxon>
        <taxon>Pseudonocardiaceae</taxon>
        <taxon>Crossiella</taxon>
    </lineage>
</organism>
<dbReference type="SUPFAM" id="SSF56112">
    <property type="entry name" value="Protein kinase-like (PK-like)"/>
    <property type="match status" value="1"/>
</dbReference>
<feature type="domain" description="Protein kinase" evidence="1">
    <location>
        <begin position="10"/>
        <end position="289"/>
    </location>
</feature>
<dbReference type="Gene3D" id="1.10.510.10">
    <property type="entry name" value="Transferase(Phosphotransferase) domain 1"/>
    <property type="match status" value="1"/>
</dbReference>
<dbReference type="RefSeq" id="WP_086782537.1">
    <property type="nucleotide sequence ID" value="NZ_JAGIOO010000001.1"/>
</dbReference>
<dbReference type="EMBL" id="JAGIOO010000001">
    <property type="protein sequence ID" value="MBP2478443.1"/>
    <property type="molecule type" value="Genomic_DNA"/>
</dbReference>
<dbReference type="InterPro" id="IPR000719">
    <property type="entry name" value="Prot_kinase_dom"/>
</dbReference>
<proteinExistence type="predicted"/>
<dbReference type="PROSITE" id="PS50011">
    <property type="entry name" value="PROTEIN_KINASE_DOM"/>
    <property type="match status" value="1"/>
</dbReference>
<accession>A0ABS5APE9</accession>
<protein>
    <recommendedName>
        <fullName evidence="1">Protein kinase domain-containing protein</fullName>
    </recommendedName>
</protein>
<name>A0ABS5APE9_9PSEU</name>
<comment type="caution">
    <text evidence="2">The sequence shown here is derived from an EMBL/GenBank/DDBJ whole genome shotgun (WGS) entry which is preliminary data.</text>
</comment>
<sequence>MITVSRQDLGPLGAKLGEGGEAVVRELTRFRLPDVAGPLVYKQFRDPHVAPVTLERVVGARLRLAPADRAHLDRVTVWPVRVVREHHDTVGVLLPRIPAPFVDSVQRLGSGGTREALREVQNLFVADDTLRRIGRAVPEPEQRLAVCRDFAAVLAFLHDRVGVVFGDINPRNAVYRLDTSPHVLFLDCDGVRTRGTVSAARQLNAPDWFPPEDGTLSLATDLYKLGLFILRCLCPGPGSSVLADPAAATTLDAVGQQMLHAALKGDPRRRPTARDWQVHLARLSGHPVEPPLLTSARLDREVTPVGLPVQLTWTARDALRLHVHLPNGAFVDLPADRGEGSVLLHPERPGFVKVYAVNEVGHSWLDLGPVAVVEPPCLHELPVPLPVAPNPAQHWPTPPVPVGAVPPVLEPAHLLGLHHGLPPVPRPVTDCPHDLAELMFGLDITHHTPLGELP</sequence>